<feature type="compositionally biased region" description="Low complexity" evidence="1">
    <location>
        <begin position="1038"/>
        <end position="1055"/>
    </location>
</feature>
<gene>
    <name evidence="4" type="ORF">UFOVP1146_400</name>
    <name evidence="5" type="ORF">UFOVP1638_165</name>
    <name evidence="2" type="ORF">UFOVP812_313</name>
    <name evidence="3" type="ORF">UFOVP818_252</name>
</gene>
<feature type="compositionally biased region" description="Polar residues" evidence="1">
    <location>
        <begin position="1023"/>
        <end position="1032"/>
    </location>
</feature>
<dbReference type="EMBL" id="LR797502">
    <property type="protein sequence ID" value="CAB4221126.1"/>
    <property type="molecule type" value="Genomic_DNA"/>
</dbReference>
<evidence type="ECO:0000313" key="4">
    <source>
        <dbReference type="EMBL" id="CAB4187054.1"/>
    </source>
</evidence>
<proteinExistence type="predicted"/>
<evidence type="ECO:0000256" key="1">
    <source>
        <dbReference type="SAM" id="MobiDB-lite"/>
    </source>
</evidence>
<sequence>MAANSYQWSNFTPAQIQYLRDTMDKIGLADRLFVDANSFNSLPLAKRQALFVDLANLNIVSNDINQLKEEIKLDNDLKAAVAPPTQSTNTVIVAQDDSPTASTGQVTQGAQAATDDGARPQAPATQQLQVNDNGRVVVASSVTAGTNATPSIGVDGITFGTDAATRPIIQTQATPVESDDAIQLRKPPVPATVGTSNNVATLPEATTPTTLPGVGAAGGDAAPTGTNATKLEINKMFGEKSKIIPQTNILDQYSSYTYTASMYMLSSDTYNNIVKTRKVDLGGAQLLFQSGGAAAIEQGAGPPVPGSRNSNFTLDYYIDQFELDSALNGRSTGSSHTVSTVKMTVIEPAGITLIQNLNKAVIDLVGVTKARATYSAISYLLVIRFYGYDQDGNIVRVGKNNAVVEKFYPLQLNNIKWKIASRAVEYTLELGQQSTAIATGAARGTIPYSVQFSGISVREALSGAATLVKTAANLEVDRMTVLQKEANDLILAYGGTLPTPPNAGGAPSPNLTVTTGLMEALTQFQRDNSSTDGSKLFIHPDTYKIEFVTSVIGDAKLKTSSEQDKSRTAVAVPITAADKLLPSKQSVNTSSDTVMATAGQQIIQVLGKILRNSTYLKDQQLVTIDSNGKQILNGKPADALTWFNISMKALQGKWDDKRNDYAYDITYRINAYRLGDAFSDYFQPIVYYGAHKQYNYWFTGQNTAIIDFEQTLDNLYGHTLTGANVVSPLTTNLNNVIRNDQIKRTFQPKSNESDNGADGNTNEPAANLAGYLYDPNSWSKVTLTIVGDPAWLLQGDNGFGQLATTTFAESGMAFSYQAFLPDGTINMDAGQTLFELSFNTPSDYDFETGIIKPTGNETPDGQRLVGNDTKNASETYLYVGETLKSMFKQGKFTQTLYGSGVNQLPTKAAAEAYINAMTIAVAAREAQKANGIDPATGQNVTMPNGINPETGAPTTVTAGAAPAPPATPAVATKPALPTSFGQVISTQLGTAVGQINAIFAQTGARLAGTIVTNRLSDAIISANSAPPVNTPEQIVAPSDDSGSSSSTGADNSRNL</sequence>
<dbReference type="EMBL" id="LR796758">
    <property type="protein sequence ID" value="CAB4164044.1"/>
    <property type="molecule type" value="Genomic_DNA"/>
</dbReference>
<feature type="region of interest" description="Disordered" evidence="1">
    <location>
        <begin position="187"/>
        <end position="223"/>
    </location>
</feature>
<protein>
    <submittedName>
        <fullName evidence="2">Uncharacterized protein</fullName>
    </submittedName>
</protein>
<name>A0A6J5P927_9CAUD</name>
<evidence type="ECO:0000313" key="2">
    <source>
        <dbReference type="EMBL" id="CAB4164044.1"/>
    </source>
</evidence>
<feature type="region of interest" description="Disordered" evidence="1">
    <location>
        <begin position="90"/>
        <end position="124"/>
    </location>
</feature>
<dbReference type="EMBL" id="LR797099">
    <property type="protein sequence ID" value="CAB4187054.1"/>
    <property type="molecule type" value="Genomic_DNA"/>
</dbReference>
<feature type="region of interest" description="Disordered" evidence="1">
    <location>
        <begin position="1023"/>
        <end position="1055"/>
    </location>
</feature>
<evidence type="ECO:0000313" key="3">
    <source>
        <dbReference type="EMBL" id="CAB4165716.1"/>
    </source>
</evidence>
<organism evidence="2">
    <name type="scientific">uncultured Caudovirales phage</name>
    <dbReference type="NCBI Taxonomy" id="2100421"/>
    <lineage>
        <taxon>Viruses</taxon>
        <taxon>Duplodnaviria</taxon>
        <taxon>Heunggongvirae</taxon>
        <taxon>Uroviricota</taxon>
        <taxon>Caudoviricetes</taxon>
        <taxon>Peduoviridae</taxon>
        <taxon>Maltschvirus</taxon>
        <taxon>Maltschvirus maltsch</taxon>
    </lineage>
</organism>
<accession>A0A6J5P927</accession>
<reference evidence="2" key="1">
    <citation type="submission" date="2020-04" db="EMBL/GenBank/DDBJ databases">
        <authorList>
            <person name="Chiriac C."/>
            <person name="Salcher M."/>
            <person name="Ghai R."/>
            <person name="Kavagutti S V."/>
        </authorList>
    </citation>
    <scope>NUCLEOTIDE SEQUENCE</scope>
</reference>
<feature type="compositionally biased region" description="Polar residues" evidence="1">
    <location>
        <begin position="90"/>
        <end position="111"/>
    </location>
</feature>
<evidence type="ECO:0000313" key="5">
    <source>
        <dbReference type="EMBL" id="CAB4221126.1"/>
    </source>
</evidence>
<dbReference type="EMBL" id="LR796776">
    <property type="protein sequence ID" value="CAB4165716.1"/>
    <property type="molecule type" value="Genomic_DNA"/>
</dbReference>
<feature type="compositionally biased region" description="Low complexity" evidence="1">
    <location>
        <begin position="200"/>
        <end position="223"/>
    </location>
</feature>